<comment type="subunit">
    <text evidence="4">The methyltransferase is composed of M and S polypeptides.</text>
</comment>
<dbReference type="GO" id="GO:0009307">
    <property type="term" value="P:DNA restriction-modification system"/>
    <property type="evidence" value="ECO:0007669"/>
    <property type="project" value="UniProtKB-KW"/>
</dbReference>
<evidence type="ECO:0000313" key="6">
    <source>
        <dbReference type="EMBL" id="TDD51865.1"/>
    </source>
</evidence>
<comment type="similarity">
    <text evidence="1">Belongs to the type-I restriction system S methylase family.</text>
</comment>
<dbReference type="Pfam" id="PF01420">
    <property type="entry name" value="Methylase_S"/>
    <property type="match status" value="1"/>
</dbReference>
<name>A0A4R4Z1S7_9ACTN</name>
<dbReference type="GO" id="GO:0003677">
    <property type="term" value="F:DNA binding"/>
    <property type="evidence" value="ECO:0007669"/>
    <property type="project" value="UniProtKB-KW"/>
</dbReference>
<dbReference type="AlphaFoldDB" id="A0A4R4Z1S7"/>
<evidence type="ECO:0000256" key="4">
    <source>
        <dbReference type="ARBA" id="ARBA00038652"/>
    </source>
</evidence>
<evidence type="ECO:0000256" key="3">
    <source>
        <dbReference type="ARBA" id="ARBA00023125"/>
    </source>
</evidence>
<organism evidence="6 7">
    <name type="scientific">Kribbella antibiotica</name>
    <dbReference type="NCBI Taxonomy" id="190195"/>
    <lineage>
        <taxon>Bacteria</taxon>
        <taxon>Bacillati</taxon>
        <taxon>Actinomycetota</taxon>
        <taxon>Actinomycetes</taxon>
        <taxon>Propionibacteriales</taxon>
        <taxon>Kribbellaceae</taxon>
        <taxon>Kribbella</taxon>
    </lineage>
</organism>
<evidence type="ECO:0000256" key="1">
    <source>
        <dbReference type="ARBA" id="ARBA00010923"/>
    </source>
</evidence>
<reference evidence="6 7" key="1">
    <citation type="submission" date="2019-03" db="EMBL/GenBank/DDBJ databases">
        <title>Draft genome sequences of novel Actinobacteria.</title>
        <authorList>
            <person name="Sahin N."/>
            <person name="Ay H."/>
            <person name="Saygin H."/>
        </authorList>
    </citation>
    <scope>NUCLEOTIDE SEQUENCE [LARGE SCALE GENOMIC DNA]</scope>
    <source>
        <strain evidence="6 7">JCM 13523</strain>
    </source>
</reference>
<dbReference type="Proteomes" id="UP000295124">
    <property type="component" value="Unassembled WGS sequence"/>
</dbReference>
<dbReference type="SUPFAM" id="SSF116734">
    <property type="entry name" value="DNA methylase specificity domain"/>
    <property type="match status" value="2"/>
</dbReference>
<dbReference type="EMBL" id="SMKX01000111">
    <property type="protein sequence ID" value="TDD51865.1"/>
    <property type="molecule type" value="Genomic_DNA"/>
</dbReference>
<dbReference type="PANTHER" id="PTHR43140">
    <property type="entry name" value="TYPE-1 RESTRICTION ENZYME ECOKI SPECIFICITY PROTEIN"/>
    <property type="match status" value="1"/>
</dbReference>
<proteinExistence type="inferred from homology"/>
<dbReference type="PANTHER" id="PTHR43140:SF1">
    <property type="entry name" value="TYPE I RESTRICTION ENZYME ECOKI SPECIFICITY SUBUNIT"/>
    <property type="match status" value="1"/>
</dbReference>
<dbReference type="Gene3D" id="3.90.220.20">
    <property type="entry name" value="DNA methylase specificity domains"/>
    <property type="match status" value="2"/>
</dbReference>
<protein>
    <recommendedName>
        <fullName evidence="5">Type I restriction modification DNA specificity domain-containing protein</fullName>
    </recommendedName>
</protein>
<comment type="caution">
    <text evidence="6">The sequence shown here is derived from an EMBL/GenBank/DDBJ whole genome shotgun (WGS) entry which is preliminary data.</text>
</comment>
<keyword evidence="2" id="KW-0680">Restriction system</keyword>
<dbReference type="InterPro" id="IPR051212">
    <property type="entry name" value="Type-I_RE_S_subunit"/>
</dbReference>
<dbReference type="InterPro" id="IPR044946">
    <property type="entry name" value="Restrct_endonuc_typeI_TRD_sf"/>
</dbReference>
<gene>
    <name evidence="6" type="ORF">E1263_29665</name>
</gene>
<keyword evidence="3" id="KW-0238">DNA-binding</keyword>
<accession>A0A4R4Z1S7</accession>
<evidence type="ECO:0000256" key="2">
    <source>
        <dbReference type="ARBA" id="ARBA00022747"/>
    </source>
</evidence>
<dbReference type="OrthoDB" id="3197085at2"/>
<feature type="domain" description="Type I restriction modification DNA specificity" evidence="5">
    <location>
        <begin position="102"/>
        <end position="180"/>
    </location>
</feature>
<dbReference type="InterPro" id="IPR000055">
    <property type="entry name" value="Restrct_endonuc_typeI_TRD"/>
</dbReference>
<sequence length="427" mass="46976">MNSHWAWRTLEDVLVRQGNRKPVQQGWSPKCHDFPASNGAWGVLKTTAIQSGRFVPEYNKQLPDSLEPRPSIEVRAGDLLMTCAGPRSRCGVPALVRRTPDRLMMSGKMYRFRPDERLDPRFLELWLLSPVAQQAIDAMKTGISDSGLNLTHARFTKLAVPVPTLPEQHRIVELLESHLTRLDAAAASLADALRRQIALERSALDTYFGANPAVPLAVLIEEISGGRSFGASNSPARLDEWGIIKVSAMTRGRFRPEENKAVSAEHVDARFEIHQGDLLISRANTADYVGASVLVGRVRPKLLLSDKSLRITPAAGVNAEWLWRALQAPSARRQISKIATGTKDSMRNISRDGLRQIMLPDVDLTTQLAALRAFAGLADALVRMKIEIDAADLRRERLKRALLVAAFSGRLTGTGIGALGVQEMIGV</sequence>
<evidence type="ECO:0000259" key="5">
    <source>
        <dbReference type="Pfam" id="PF01420"/>
    </source>
</evidence>
<keyword evidence="7" id="KW-1185">Reference proteome</keyword>
<evidence type="ECO:0000313" key="7">
    <source>
        <dbReference type="Proteomes" id="UP000295124"/>
    </source>
</evidence>